<feature type="region of interest" description="Disordered" evidence="1">
    <location>
        <begin position="92"/>
        <end position="113"/>
    </location>
</feature>
<evidence type="ECO:0000256" key="1">
    <source>
        <dbReference type="SAM" id="MobiDB-lite"/>
    </source>
</evidence>
<dbReference type="Proteomes" id="UP000242638">
    <property type="component" value="Unassembled WGS sequence"/>
</dbReference>
<evidence type="ECO:0000259" key="2">
    <source>
        <dbReference type="Pfam" id="PF20627"/>
    </source>
</evidence>
<dbReference type="InterPro" id="IPR048387">
    <property type="entry name" value="TBX2_3_RD"/>
</dbReference>
<reference evidence="3" key="2">
    <citation type="submission" date="2025-08" db="UniProtKB">
        <authorList>
            <consortium name="Ensembl"/>
        </authorList>
    </citation>
    <scope>IDENTIFICATION</scope>
    <source>
        <strain evidence="3">Guanapo</strain>
    </source>
</reference>
<evidence type="ECO:0000313" key="3">
    <source>
        <dbReference type="Ensembl" id="ENSPREP00000012925.1"/>
    </source>
</evidence>
<name>A0A3P9NTP0_POERE</name>
<keyword evidence="4" id="KW-1185">Reference proteome</keyword>
<evidence type="ECO:0000313" key="4">
    <source>
        <dbReference type="Proteomes" id="UP000242638"/>
    </source>
</evidence>
<proteinExistence type="predicted"/>
<dbReference type="AlphaFoldDB" id="A0A3P9NTP0"/>
<accession>A0A3P9NTP0</accession>
<organism evidence="3 4">
    <name type="scientific">Poecilia reticulata</name>
    <name type="common">Guppy</name>
    <name type="synonym">Acanthophacelus reticulatus</name>
    <dbReference type="NCBI Taxonomy" id="8081"/>
    <lineage>
        <taxon>Eukaryota</taxon>
        <taxon>Metazoa</taxon>
        <taxon>Chordata</taxon>
        <taxon>Craniata</taxon>
        <taxon>Vertebrata</taxon>
        <taxon>Euteleostomi</taxon>
        <taxon>Actinopterygii</taxon>
        <taxon>Neopterygii</taxon>
        <taxon>Teleostei</taxon>
        <taxon>Neoteleostei</taxon>
        <taxon>Acanthomorphata</taxon>
        <taxon>Ovalentaria</taxon>
        <taxon>Atherinomorphae</taxon>
        <taxon>Cyprinodontiformes</taxon>
        <taxon>Poeciliidae</taxon>
        <taxon>Poeciliinae</taxon>
        <taxon>Poecilia</taxon>
    </lineage>
</organism>
<feature type="domain" description="T-box transcription factor 2/3 repressor" evidence="2">
    <location>
        <begin position="23"/>
        <end position="93"/>
    </location>
</feature>
<dbReference type="Ensembl" id="ENSPRET00000013061.1">
    <property type="protein sequence ID" value="ENSPREP00000012925.1"/>
    <property type="gene ID" value="ENSPREG00000008780.1"/>
</dbReference>
<protein>
    <recommendedName>
        <fullName evidence="2">T-box transcription factor 2/3 repressor domain-containing protein</fullName>
    </recommendedName>
</protein>
<dbReference type="Bgee" id="ENSPREG00000008780">
    <property type="expression patterns" value="Expressed in caudal fin"/>
</dbReference>
<reference evidence="4" key="1">
    <citation type="submission" date="2013-11" db="EMBL/GenBank/DDBJ databases">
        <title>The genomic landscape of the Guanapo guppy.</title>
        <authorList>
            <person name="Kuenstner A."/>
            <person name="Dreyer C."/>
        </authorList>
    </citation>
    <scope>NUCLEOTIDE SEQUENCE</scope>
    <source>
        <strain evidence="4">Guanapo</strain>
    </source>
</reference>
<reference evidence="3" key="3">
    <citation type="submission" date="2025-09" db="UniProtKB">
        <authorList>
            <consortium name="Ensembl"/>
        </authorList>
    </citation>
    <scope>IDENTIFICATION</scope>
    <source>
        <strain evidence="3">Guanapo</strain>
    </source>
</reference>
<dbReference type="GeneTree" id="ENSGT00940000158066"/>
<sequence>MGGAFSNMAAGMEPLLAVVSSGGVSTIDTASMASPPQSLTGAPGLPFHLQQHVLASQGLAMSPFGSLLPYPYTYMAAAAAASSSVHRHPFLNPLHTHSPPAAPLVAVRKSEPS</sequence>
<dbReference type="Pfam" id="PF20627">
    <property type="entry name" value="TBX2-3_RD"/>
    <property type="match status" value="1"/>
</dbReference>